<dbReference type="PANTHER" id="PTHR14871:SF1">
    <property type="entry name" value="DYNEIN REGULATORY COMPLEX PROTEIN 9"/>
    <property type="match status" value="1"/>
</dbReference>
<dbReference type="GO" id="GO:0031514">
    <property type="term" value="C:motile cilium"/>
    <property type="evidence" value="ECO:0007669"/>
    <property type="project" value="TreeGrafter"/>
</dbReference>
<evidence type="ECO:0000256" key="7">
    <source>
        <dbReference type="ARBA" id="ARBA00023212"/>
    </source>
</evidence>
<dbReference type="InParanoid" id="D8U5T9"/>
<organism evidence="11">
    <name type="scientific">Volvox carteri f. nagariensis</name>
    <dbReference type="NCBI Taxonomy" id="3068"/>
    <lineage>
        <taxon>Eukaryota</taxon>
        <taxon>Viridiplantae</taxon>
        <taxon>Chlorophyta</taxon>
        <taxon>core chlorophytes</taxon>
        <taxon>Chlorophyceae</taxon>
        <taxon>CS clade</taxon>
        <taxon>Chlamydomonadales</taxon>
        <taxon>Volvocaceae</taxon>
        <taxon>Volvox</taxon>
    </lineage>
</organism>
<evidence type="ECO:0000256" key="1">
    <source>
        <dbReference type="ARBA" id="ARBA00004611"/>
    </source>
</evidence>
<dbReference type="GO" id="GO:0005737">
    <property type="term" value="C:cytoplasm"/>
    <property type="evidence" value="ECO:0007669"/>
    <property type="project" value="TreeGrafter"/>
</dbReference>
<name>D8U5T9_VOLCA</name>
<dbReference type="KEGG" id="vcn:VOLCADRAFT_106207"/>
<dbReference type="PANTHER" id="PTHR14871">
    <property type="entry name" value="DYNEIN REGULATORY COMPLEX PROTEIN 9"/>
    <property type="match status" value="1"/>
</dbReference>
<evidence type="ECO:0000256" key="8">
    <source>
        <dbReference type="ARBA" id="ARBA00023273"/>
    </source>
</evidence>
<dbReference type="GeneID" id="9617119"/>
<evidence type="ECO:0000313" key="11">
    <source>
        <dbReference type="Proteomes" id="UP000001058"/>
    </source>
</evidence>
<dbReference type="Proteomes" id="UP000001058">
    <property type="component" value="Unassembled WGS sequence"/>
</dbReference>
<keyword evidence="7" id="KW-0206">Cytoskeleton</keyword>
<gene>
    <name evidence="10" type="ORF">VOLCADRAFT_106207</name>
</gene>
<evidence type="ECO:0000256" key="4">
    <source>
        <dbReference type="ARBA" id="ARBA00022490"/>
    </source>
</evidence>
<dbReference type="InterPro" id="IPR000048">
    <property type="entry name" value="IQ_motif_EF-hand-BS"/>
</dbReference>
<comment type="subcellular location">
    <subcellularLocation>
        <location evidence="1">Cytoplasm</location>
        <location evidence="1">Cytoskeleton</location>
        <location evidence="1">Flagellum axoneme</location>
    </subcellularLocation>
</comment>
<keyword evidence="8" id="KW-0966">Cell projection</keyword>
<comment type="similarity">
    <text evidence="2">Belongs to the DRC9 family.</text>
</comment>
<sequence>MVGVGDTSGKIPPEITRQATEKCAQLTPLEATHIYAILKQTLEKLALVGVITVDPKVQAHELTQSVGEEISRMIAEQKKLEGRFEELVAMQHVLRHQPNKTKLMENQNELQKVAEALRQSTKQLCRNLKDNPNVAENMLKVASERQALQLLLSGCLNEIEVFGKLQPLLESVMAQEAAEQAMEETIEREKNTTAAVRQLRNDLREEKLDHEEKMKEKKKGLVSLKEQLKTLKMDTAVSTRYLSKDLTASNEHERRLQRTQLEDLLKELGLVQQQIDIEKAVHATQAEFLRQIASKMQEDSVSWASRHDEDLAAREKELEMLKQQHARDLLELKKAEEKFKMEQALKRERELKAAEERERVEFEEMREARRVQAAIIIQAWWRGYRVRKALAGGGKKTKKAAKKKKKGPYCVVDISIHSMILPVRYYLPLDLKGDP</sequence>
<dbReference type="Pfam" id="PF00612">
    <property type="entry name" value="IQ"/>
    <property type="match status" value="1"/>
</dbReference>
<evidence type="ECO:0000256" key="9">
    <source>
        <dbReference type="SAM" id="Coils"/>
    </source>
</evidence>
<keyword evidence="6" id="KW-0969">Cilium</keyword>
<evidence type="ECO:0000313" key="10">
    <source>
        <dbReference type="EMBL" id="EFJ45057.1"/>
    </source>
</evidence>
<keyword evidence="9" id="KW-0175">Coiled coil</keyword>
<dbReference type="OrthoDB" id="10254713at2759"/>
<feature type="coiled-coil region" evidence="9">
    <location>
        <begin position="182"/>
        <end position="234"/>
    </location>
</feature>
<dbReference type="eggNOG" id="ENOG502QQR7">
    <property type="taxonomic scope" value="Eukaryota"/>
</dbReference>
<dbReference type="CDD" id="cd23767">
    <property type="entry name" value="IQCD"/>
    <property type="match status" value="1"/>
</dbReference>
<accession>D8U5T9</accession>
<evidence type="ECO:0000256" key="5">
    <source>
        <dbReference type="ARBA" id="ARBA00022846"/>
    </source>
</evidence>
<evidence type="ECO:0000256" key="6">
    <source>
        <dbReference type="ARBA" id="ARBA00023069"/>
    </source>
</evidence>
<dbReference type="AlphaFoldDB" id="D8U5T9"/>
<dbReference type="InterPro" id="IPR042618">
    <property type="entry name" value="IQCG"/>
</dbReference>
<dbReference type="RefSeq" id="XP_002954028.1">
    <property type="nucleotide sequence ID" value="XM_002953982.1"/>
</dbReference>
<dbReference type="STRING" id="3068.D8U5T9"/>
<feature type="coiled-coil region" evidence="9">
    <location>
        <begin position="304"/>
        <end position="365"/>
    </location>
</feature>
<evidence type="ECO:0000256" key="2">
    <source>
        <dbReference type="ARBA" id="ARBA00008222"/>
    </source>
</evidence>
<dbReference type="PROSITE" id="PS50096">
    <property type="entry name" value="IQ"/>
    <property type="match status" value="1"/>
</dbReference>
<keyword evidence="11" id="KW-1185">Reference proteome</keyword>
<dbReference type="GO" id="GO:0044782">
    <property type="term" value="P:cilium organization"/>
    <property type="evidence" value="ECO:0007669"/>
    <property type="project" value="TreeGrafter"/>
</dbReference>
<protein>
    <recommendedName>
        <fullName evidence="3">Dynein regulatory complex protein 9</fullName>
    </recommendedName>
</protein>
<dbReference type="EMBL" id="GL378360">
    <property type="protein sequence ID" value="EFJ45057.1"/>
    <property type="molecule type" value="Genomic_DNA"/>
</dbReference>
<keyword evidence="5" id="KW-0282">Flagellum</keyword>
<evidence type="ECO:0000256" key="3">
    <source>
        <dbReference type="ARBA" id="ARBA00013738"/>
    </source>
</evidence>
<proteinExistence type="inferred from homology"/>
<keyword evidence="4" id="KW-0963">Cytoplasm</keyword>
<reference evidence="10 11" key="1">
    <citation type="journal article" date="2010" name="Science">
        <title>Genomic analysis of organismal complexity in the multicellular green alga Volvox carteri.</title>
        <authorList>
            <person name="Prochnik S.E."/>
            <person name="Umen J."/>
            <person name="Nedelcu A.M."/>
            <person name="Hallmann A."/>
            <person name="Miller S.M."/>
            <person name="Nishii I."/>
            <person name="Ferris P."/>
            <person name="Kuo A."/>
            <person name="Mitros T."/>
            <person name="Fritz-Laylin L.K."/>
            <person name="Hellsten U."/>
            <person name="Chapman J."/>
            <person name="Simakov O."/>
            <person name="Rensing S.A."/>
            <person name="Terry A."/>
            <person name="Pangilinan J."/>
            <person name="Kapitonov V."/>
            <person name="Jurka J."/>
            <person name="Salamov A."/>
            <person name="Shapiro H."/>
            <person name="Schmutz J."/>
            <person name="Grimwood J."/>
            <person name="Lindquist E."/>
            <person name="Lucas S."/>
            <person name="Grigoriev I.V."/>
            <person name="Schmitt R."/>
            <person name="Kirk D."/>
            <person name="Rokhsar D.S."/>
        </authorList>
    </citation>
    <scope>NUCLEOTIDE SEQUENCE [LARGE SCALE GENOMIC DNA]</scope>
    <source>
        <strain evidence="11">f. Nagariensis / Eve</strain>
    </source>
</reference>
<dbReference type="SMART" id="SM00015">
    <property type="entry name" value="IQ"/>
    <property type="match status" value="1"/>
</dbReference>